<protein>
    <submittedName>
        <fullName evidence="2">Uncharacterized protein</fullName>
    </submittedName>
</protein>
<comment type="caution">
    <text evidence="2">The sequence shown here is derived from an EMBL/GenBank/DDBJ whole genome shotgun (WGS) entry which is preliminary data.</text>
</comment>
<feature type="transmembrane region" description="Helical" evidence="1">
    <location>
        <begin position="35"/>
        <end position="55"/>
    </location>
</feature>
<reference evidence="2" key="1">
    <citation type="journal article" date="2013" name="Environ. Microbiol.">
        <title>Microbiota from the distal guts of lean and obese adolescents exhibit partial functional redundancy besides clear differences in community structure.</title>
        <authorList>
            <person name="Ferrer M."/>
            <person name="Ruiz A."/>
            <person name="Lanza F."/>
            <person name="Haange S.B."/>
            <person name="Oberbach A."/>
            <person name="Till H."/>
            <person name="Bargiela R."/>
            <person name="Campoy C."/>
            <person name="Segura M.T."/>
            <person name="Richter M."/>
            <person name="von Bergen M."/>
            <person name="Seifert J."/>
            <person name="Suarez A."/>
        </authorList>
    </citation>
    <scope>NUCLEOTIDE SEQUENCE</scope>
</reference>
<evidence type="ECO:0000256" key="1">
    <source>
        <dbReference type="SAM" id="Phobius"/>
    </source>
</evidence>
<keyword evidence="1" id="KW-0812">Transmembrane</keyword>
<dbReference type="EMBL" id="AJWY01009326">
    <property type="protein sequence ID" value="EKC58685.1"/>
    <property type="molecule type" value="Genomic_DNA"/>
</dbReference>
<keyword evidence="1" id="KW-0472">Membrane</keyword>
<dbReference type="AlphaFoldDB" id="K1SY09"/>
<accession>K1SY09</accession>
<proteinExistence type="predicted"/>
<sequence length="187" mass="20982">SINMFNDTIGVIYTLLGVSPMDGTYKEAWNIVSNLYNVFLGIGAPLLTIFFVWGFCRDALDLKAELQFEATVKTMFRYIFTVTAMEMFVVWFPLLCHMAMDLLGLVKEKRLKINAGDMARQISDNMTPMVGFVLALIFLLIAIACCVIMVWSVFGRFINMYMLIPFASIALSTIAGGGEMHVQVMLT</sequence>
<keyword evidence="1" id="KW-1133">Transmembrane helix</keyword>
<feature type="transmembrane region" description="Helical" evidence="1">
    <location>
        <begin position="127"/>
        <end position="154"/>
    </location>
</feature>
<feature type="non-terminal residue" evidence="2">
    <location>
        <position position="1"/>
    </location>
</feature>
<gene>
    <name evidence="2" type="ORF">LEA_13741</name>
</gene>
<feature type="transmembrane region" description="Helical" evidence="1">
    <location>
        <begin position="75"/>
        <end position="106"/>
    </location>
</feature>
<feature type="transmembrane region" description="Helical" evidence="1">
    <location>
        <begin position="160"/>
        <end position="178"/>
    </location>
</feature>
<name>K1SY09_9ZZZZ</name>
<organism evidence="2">
    <name type="scientific">human gut metagenome</name>
    <dbReference type="NCBI Taxonomy" id="408170"/>
    <lineage>
        <taxon>unclassified sequences</taxon>
        <taxon>metagenomes</taxon>
        <taxon>organismal metagenomes</taxon>
    </lineage>
</organism>
<evidence type="ECO:0000313" key="2">
    <source>
        <dbReference type="EMBL" id="EKC58685.1"/>
    </source>
</evidence>